<dbReference type="Pfam" id="PF03031">
    <property type="entry name" value="NIF"/>
    <property type="match status" value="1"/>
</dbReference>
<dbReference type="InterPro" id="IPR050365">
    <property type="entry name" value="TIM50"/>
</dbReference>
<dbReference type="OrthoDB" id="65801at2"/>
<dbReference type="EMBL" id="QYUJ01000014">
    <property type="protein sequence ID" value="RJF73272.1"/>
    <property type="molecule type" value="Genomic_DNA"/>
</dbReference>
<gene>
    <name evidence="2" type="ORF">D3875_18660</name>
</gene>
<feature type="domain" description="FCP1 homology" evidence="1">
    <location>
        <begin position="1"/>
        <end position="121"/>
    </location>
</feature>
<evidence type="ECO:0000259" key="1">
    <source>
        <dbReference type="PROSITE" id="PS50969"/>
    </source>
</evidence>
<dbReference type="SMART" id="SM00577">
    <property type="entry name" value="CPDc"/>
    <property type="match status" value="1"/>
</dbReference>
<accession>A0A418VB76</accession>
<dbReference type="PANTHER" id="PTHR12210">
    <property type="entry name" value="DULLARD PROTEIN PHOSPHATASE"/>
    <property type="match status" value="1"/>
</dbReference>
<dbReference type="Proteomes" id="UP000286287">
    <property type="component" value="Unassembled WGS sequence"/>
</dbReference>
<reference evidence="2 3" key="1">
    <citation type="submission" date="2018-09" db="EMBL/GenBank/DDBJ databases">
        <authorList>
            <person name="Zhu H."/>
        </authorList>
    </citation>
    <scope>NUCLEOTIDE SEQUENCE [LARGE SCALE GENOMIC DNA]</scope>
    <source>
        <strain evidence="2 3">K2S05-167</strain>
    </source>
</reference>
<name>A0A418VB76_9DEIO</name>
<evidence type="ECO:0000313" key="3">
    <source>
        <dbReference type="Proteomes" id="UP000286287"/>
    </source>
</evidence>
<dbReference type="InterPro" id="IPR023214">
    <property type="entry name" value="HAD_sf"/>
</dbReference>
<dbReference type="Gene3D" id="3.40.50.1000">
    <property type="entry name" value="HAD superfamily/HAD-like"/>
    <property type="match status" value="1"/>
</dbReference>
<dbReference type="InterPro" id="IPR036412">
    <property type="entry name" value="HAD-like_sf"/>
</dbReference>
<comment type="caution">
    <text evidence="2">The sequence shown here is derived from an EMBL/GenBank/DDBJ whole genome shotgun (WGS) entry which is preliminary data.</text>
</comment>
<dbReference type="AlphaFoldDB" id="A0A418VB76"/>
<proteinExistence type="predicted"/>
<dbReference type="RefSeq" id="WP_119766006.1">
    <property type="nucleotide sequence ID" value="NZ_QYUJ01000014.1"/>
</dbReference>
<organism evidence="2 3">
    <name type="scientific">Deinococcus cavernae</name>
    <dbReference type="NCBI Taxonomy" id="2320857"/>
    <lineage>
        <taxon>Bacteria</taxon>
        <taxon>Thermotogati</taxon>
        <taxon>Deinococcota</taxon>
        <taxon>Deinococci</taxon>
        <taxon>Deinococcales</taxon>
        <taxon>Deinococcaceae</taxon>
        <taxon>Deinococcus</taxon>
    </lineage>
</organism>
<dbReference type="InterPro" id="IPR004274">
    <property type="entry name" value="FCP1_dom"/>
</dbReference>
<evidence type="ECO:0000313" key="2">
    <source>
        <dbReference type="EMBL" id="RJF73272.1"/>
    </source>
</evidence>
<protein>
    <recommendedName>
        <fullName evidence="1">FCP1 homology domain-containing protein</fullName>
    </recommendedName>
</protein>
<dbReference type="PROSITE" id="PS50969">
    <property type="entry name" value="FCP1"/>
    <property type="match status" value="1"/>
</dbReference>
<keyword evidence="3" id="KW-1185">Reference proteome</keyword>
<sequence length="121" mass="13715">MLARPLVVLDLDETLWHAHEHESCVTFQLRPYLREFLETVAAHYDLAVWTSATEHWMLAGLDAIFASTSFDLHKEAFSLASFTHHAETHRGGQLRLAQTCPQVPCSMDSGKIHQRADSDSR</sequence>
<dbReference type="SUPFAM" id="SSF56784">
    <property type="entry name" value="HAD-like"/>
    <property type="match status" value="1"/>
</dbReference>